<dbReference type="PANTHER" id="PTHR37171">
    <property type="entry name" value="SERINE/THREONINE-PROTEIN KINASE YRZF-RELATED"/>
    <property type="match status" value="1"/>
</dbReference>
<name>A0ABR4H8D5_9EURO</name>
<evidence type="ECO:0000313" key="3">
    <source>
        <dbReference type="Proteomes" id="UP001610335"/>
    </source>
</evidence>
<dbReference type="PROSITE" id="PS50011">
    <property type="entry name" value="PROTEIN_KINASE_DOM"/>
    <property type="match status" value="1"/>
</dbReference>
<dbReference type="InterPro" id="IPR000719">
    <property type="entry name" value="Prot_kinase_dom"/>
</dbReference>
<organism evidence="2 3">
    <name type="scientific">Aspergillus cavernicola</name>
    <dbReference type="NCBI Taxonomy" id="176166"/>
    <lineage>
        <taxon>Eukaryota</taxon>
        <taxon>Fungi</taxon>
        <taxon>Dikarya</taxon>
        <taxon>Ascomycota</taxon>
        <taxon>Pezizomycotina</taxon>
        <taxon>Eurotiomycetes</taxon>
        <taxon>Eurotiomycetidae</taxon>
        <taxon>Eurotiales</taxon>
        <taxon>Aspergillaceae</taxon>
        <taxon>Aspergillus</taxon>
        <taxon>Aspergillus subgen. Nidulantes</taxon>
    </lineage>
</organism>
<dbReference type="PANTHER" id="PTHR37171:SF1">
    <property type="entry name" value="SERINE_THREONINE-PROTEIN KINASE YRZF-RELATED"/>
    <property type="match status" value="1"/>
</dbReference>
<feature type="domain" description="Protein kinase" evidence="1">
    <location>
        <begin position="16"/>
        <end position="223"/>
    </location>
</feature>
<dbReference type="InterPro" id="IPR052396">
    <property type="entry name" value="Meiotic_Drive_Suppr_Kinase"/>
</dbReference>
<dbReference type="SUPFAM" id="SSF56112">
    <property type="entry name" value="Protein kinase-like (PK-like)"/>
    <property type="match status" value="1"/>
</dbReference>
<keyword evidence="3" id="KW-1185">Reference proteome</keyword>
<dbReference type="Pfam" id="PF06293">
    <property type="entry name" value="Kdo"/>
    <property type="match status" value="1"/>
</dbReference>
<gene>
    <name evidence="2" type="ORF">BDW59DRAFT_155583</name>
</gene>
<protein>
    <recommendedName>
        <fullName evidence="1">Protein kinase domain-containing protein</fullName>
    </recommendedName>
</protein>
<dbReference type="InterPro" id="IPR011009">
    <property type="entry name" value="Kinase-like_dom_sf"/>
</dbReference>
<dbReference type="Gene3D" id="1.10.510.10">
    <property type="entry name" value="Transferase(Phosphotransferase) domain 1"/>
    <property type="match status" value="1"/>
</dbReference>
<dbReference type="EMBL" id="JBFXLS010000281">
    <property type="protein sequence ID" value="KAL2811077.1"/>
    <property type="molecule type" value="Genomic_DNA"/>
</dbReference>
<dbReference type="Proteomes" id="UP001610335">
    <property type="component" value="Unassembled WGS sequence"/>
</dbReference>
<comment type="caution">
    <text evidence="2">The sequence shown here is derived from an EMBL/GenBank/DDBJ whole genome shotgun (WGS) entry which is preliminary data.</text>
</comment>
<evidence type="ECO:0000259" key="1">
    <source>
        <dbReference type="PROSITE" id="PS50011"/>
    </source>
</evidence>
<accession>A0ABR4H8D5</accession>
<proteinExistence type="predicted"/>
<sequence length="223" mass="25847">MRPSKRRSLNPVPANIRLIREISRSDASSVFEVELDGEKYAMKLFHNNGDPGFAENGRDLDRFRCELNAYRNLSKFNVCKHGFVPYFYGHIDRIDPSAFQPALREFVHDKFHPSAILLEYLPNAESLNCENYSDSRYHHAIEGMKHIHNAHVHHQDIYPKNILIVPGTQERVVWVDFDVATTFSNVGTNEEQYSEYEDELVAGFGEALQDDQRQGLPRNTKFY</sequence>
<evidence type="ECO:0000313" key="2">
    <source>
        <dbReference type="EMBL" id="KAL2811077.1"/>
    </source>
</evidence>
<reference evidence="2 3" key="1">
    <citation type="submission" date="2024-07" db="EMBL/GenBank/DDBJ databases">
        <title>Section-level genome sequencing and comparative genomics of Aspergillus sections Usti and Cavernicolus.</title>
        <authorList>
            <consortium name="Lawrence Berkeley National Laboratory"/>
            <person name="Nybo J.L."/>
            <person name="Vesth T.C."/>
            <person name="Theobald S."/>
            <person name="Frisvad J.C."/>
            <person name="Larsen T.O."/>
            <person name="Kjaerboelling I."/>
            <person name="Rothschild-Mancinelli K."/>
            <person name="Lyhne E.K."/>
            <person name="Kogle M.E."/>
            <person name="Barry K."/>
            <person name="Clum A."/>
            <person name="Na H."/>
            <person name="Ledsgaard L."/>
            <person name="Lin J."/>
            <person name="Lipzen A."/>
            <person name="Kuo A."/>
            <person name="Riley R."/>
            <person name="Mondo S."/>
            <person name="LaButti K."/>
            <person name="Haridas S."/>
            <person name="Pangalinan J."/>
            <person name="Salamov A.A."/>
            <person name="Simmons B.A."/>
            <person name="Magnuson J.K."/>
            <person name="Chen J."/>
            <person name="Drula E."/>
            <person name="Henrissat B."/>
            <person name="Wiebenga A."/>
            <person name="Lubbers R.J."/>
            <person name="Gomes A.C."/>
            <person name="Makela M.R."/>
            <person name="Stajich J."/>
            <person name="Grigoriev I.V."/>
            <person name="Mortensen U.H."/>
            <person name="De vries R.P."/>
            <person name="Baker S.E."/>
            <person name="Andersen M.R."/>
        </authorList>
    </citation>
    <scope>NUCLEOTIDE SEQUENCE [LARGE SCALE GENOMIC DNA]</scope>
    <source>
        <strain evidence="2 3">CBS 600.67</strain>
    </source>
</reference>